<dbReference type="Proteomes" id="UP000190135">
    <property type="component" value="Unassembled WGS sequence"/>
</dbReference>
<evidence type="ECO:0000259" key="1">
    <source>
        <dbReference type="PROSITE" id="PS51186"/>
    </source>
</evidence>
<dbReference type="PROSITE" id="PS51186">
    <property type="entry name" value="GNAT"/>
    <property type="match status" value="1"/>
</dbReference>
<organism evidence="2 3">
    <name type="scientific">Consotaella salsifontis</name>
    <dbReference type="NCBI Taxonomy" id="1365950"/>
    <lineage>
        <taxon>Bacteria</taxon>
        <taxon>Pseudomonadati</taxon>
        <taxon>Pseudomonadota</taxon>
        <taxon>Alphaproteobacteria</taxon>
        <taxon>Hyphomicrobiales</taxon>
        <taxon>Aurantimonadaceae</taxon>
        <taxon>Consotaella</taxon>
    </lineage>
</organism>
<dbReference type="GO" id="GO:0016747">
    <property type="term" value="F:acyltransferase activity, transferring groups other than amino-acyl groups"/>
    <property type="evidence" value="ECO:0007669"/>
    <property type="project" value="InterPro"/>
</dbReference>
<dbReference type="InterPro" id="IPR000182">
    <property type="entry name" value="GNAT_dom"/>
</dbReference>
<dbReference type="EMBL" id="FUXL01000002">
    <property type="protein sequence ID" value="SJZ63993.1"/>
    <property type="molecule type" value="Genomic_DNA"/>
</dbReference>
<dbReference type="STRING" id="1365950.SAMN05428963_10244"/>
<sequence>MRRPDRAPRLPPVAPPRIETARLILEAHELKDFDALLALWRDEAIVRHISGKPSTDQESWFRMLRYRGLWPLLGFGYWAVRERASGRFVGDIGFGDFHRPLTPSISGQPEAGWIISPAAQGQGYAREAMTAALAWLDEATPHSASVCIIAPDNPPSLRLARRLGYGEERTIDFQGEAAVLLTRRRPA</sequence>
<keyword evidence="2" id="KW-0808">Transferase</keyword>
<dbReference type="InterPro" id="IPR051531">
    <property type="entry name" value="N-acetyltransferase"/>
</dbReference>
<dbReference type="Pfam" id="PF13302">
    <property type="entry name" value="Acetyltransf_3"/>
    <property type="match status" value="1"/>
</dbReference>
<dbReference type="SUPFAM" id="SSF55729">
    <property type="entry name" value="Acyl-CoA N-acyltransferases (Nat)"/>
    <property type="match status" value="1"/>
</dbReference>
<dbReference type="OrthoDB" id="6293260at2"/>
<keyword evidence="3" id="KW-1185">Reference proteome</keyword>
<dbReference type="AlphaFoldDB" id="A0A1T4MAG2"/>
<accession>A0A1T4MAG2</accession>
<dbReference type="RefSeq" id="WP_078706755.1">
    <property type="nucleotide sequence ID" value="NZ_FUXL01000002.1"/>
</dbReference>
<dbReference type="Gene3D" id="3.40.630.30">
    <property type="match status" value="1"/>
</dbReference>
<protein>
    <submittedName>
        <fullName evidence="2">Protein N-acetyltransferase, RimJ/RimL family</fullName>
    </submittedName>
</protein>
<gene>
    <name evidence="2" type="ORF">SAMN05428963_10244</name>
</gene>
<name>A0A1T4MAG2_9HYPH</name>
<evidence type="ECO:0000313" key="3">
    <source>
        <dbReference type="Proteomes" id="UP000190135"/>
    </source>
</evidence>
<proteinExistence type="predicted"/>
<dbReference type="PANTHER" id="PTHR43792:SF16">
    <property type="entry name" value="N-ACETYLTRANSFERASE DOMAIN-CONTAINING PROTEIN"/>
    <property type="match status" value="1"/>
</dbReference>
<evidence type="ECO:0000313" key="2">
    <source>
        <dbReference type="EMBL" id="SJZ63993.1"/>
    </source>
</evidence>
<dbReference type="PANTHER" id="PTHR43792">
    <property type="entry name" value="GNAT FAMILY, PUTATIVE (AFU_ORTHOLOGUE AFUA_3G00765)-RELATED-RELATED"/>
    <property type="match status" value="1"/>
</dbReference>
<reference evidence="2 3" key="1">
    <citation type="submission" date="2017-02" db="EMBL/GenBank/DDBJ databases">
        <authorList>
            <person name="Peterson S.W."/>
        </authorList>
    </citation>
    <scope>NUCLEOTIDE SEQUENCE [LARGE SCALE GENOMIC DNA]</scope>
    <source>
        <strain evidence="2 3">USBA 369</strain>
    </source>
</reference>
<feature type="domain" description="N-acetyltransferase" evidence="1">
    <location>
        <begin position="22"/>
        <end position="186"/>
    </location>
</feature>
<dbReference type="InterPro" id="IPR016181">
    <property type="entry name" value="Acyl_CoA_acyltransferase"/>
</dbReference>